<feature type="repeat" description="PPR" evidence="14">
    <location>
        <begin position="494"/>
        <end position="528"/>
    </location>
</feature>
<dbReference type="NCBIfam" id="TIGR00756">
    <property type="entry name" value="PPR"/>
    <property type="match status" value="5"/>
</dbReference>
<name>A0A4D6L7T1_VIGUN</name>
<keyword evidence="18" id="KW-1185">Reference proteome</keyword>
<organism evidence="17 18">
    <name type="scientific">Vigna unguiculata</name>
    <name type="common">Cowpea</name>
    <dbReference type="NCBI Taxonomy" id="3917"/>
    <lineage>
        <taxon>Eukaryota</taxon>
        <taxon>Viridiplantae</taxon>
        <taxon>Streptophyta</taxon>
        <taxon>Embryophyta</taxon>
        <taxon>Tracheophyta</taxon>
        <taxon>Spermatophyta</taxon>
        <taxon>Magnoliopsida</taxon>
        <taxon>eudicotyledons</taxon>
        <taxon>Gunneridae</taxon>
        <taxon>Pentapetalae</taxon>
        <taxon>rosids</taxon>
        <taxon>fabids</taxon>
        <taxon>Fabales</taxon>
        <taxon>Fabaceae</taxon>
        <taxon>Papilionoideae</taxon>
        <taxon>50 kb inversion clade</taxon>
        <taxon>NPAAA clade</taxon>
        <taxon>indigoferoid/millettioid clade</taxon>
        <taxon>Phaseoleae</taxon>
        <taxon>Vigna</taxon>
    </lineage>
</organism>
<dbReference type="PANTHER" id="PTHR47926:SF502">
    <property type="entry name" value="SELENIUM BINDING PROTEIN"/>
    <property type="match status" value="1"/>
</dbReference>
<evidence type="ECO:0000256" key="1">
    <source>
        <dbReference type="ARBA" id="ARBA00004173"/>
    </source>
</evidence>
<dbReference type="InterPro" id="IPR011990">
    <property type="entry name" value="TPR-like_helical_dom_sf"/>
</dbReference>
<keyword evidence="12" id="KW-0496">Mitochondrion</keyword>
<keyword evidence="17" id="KW-0540">Nuclease</keyword>
<comment type="similarity">
    <text evidence="4">Belongs to the nonaspanin (TM9SF) (TC 9.A.2) family.</text>
</comment>
<dbReference type="FunFam" id="1.25.40.10:FF:000501">
    <property type="entry name" value="Putative pentatricopeptide repeat-containing protein mitochondrial"/>
    <property type="match status" value="1"/>
</dbReference>
<dbReference type="PROSITE" id="PS51375">
    <property type="entry name" value="PPR"/>
    <property type="match status" value="5"/>
</dbReference>
<dbReference type="Pfam" id="PF20431">
    <property type="entry name" value="E_motif"/>
    <property type="match status" value="1"/>
</dbReference>
<feature type="compositionally biased region" description="Low complexity" evidence="15">
    <location>
        <begin position="1"/>
        <end position="11"/>
    </location>
</feature>
<evidence type="ECO:0000256" key="8">
    <source>
        <dbReference type="ARBA" id="ARBA00022753"/>
    </source>
</evidence>
<feature type="transmembrane region" description="Helical" evidence="16">
    <location>
        <begin position="809"/>
        <end position="832"/>
    </location>
</feature>
<dbReference type="Gene3D" id="1.25.40.10">
    <property type="entry name" value="Tetratricopeptide repeat domain"/>
    <property type="match status" value="3"/>
</dbReference>
<keyword evidence="6" id="KW-0732">Signal</keyword>
<keyword evidence="8" id="KW-0967">Endosome</keyword>
<evidence type="ECO:0000256" key="6">
    <source>
        <dbReference type="ARBA" id="ARBA00022729"/>
    </source>
</evidence>
<evidence type="ECO:0000256" key="5">
    <source>
        <dbReference type="ARBA" id="ARBA00022692"/>
    </source>
</evidence>
<dbReference type="GO" id="GO:0004519">
    <property type="term" value="F:endonuclease activity"/>
    <property type="evidence" value="ECO:0007669"/>
    <property type="project" value="UniProtKB-KW"/>
</dbReference>
<protein>
    <submittedName>
        <fullName evidence="17">Structure-specific endonuclease subunit SLX1</fullName>
    </submittedName>
</protein>
<evidence type="ECO:0000313" key="18">
    <source>
        <dbReference type="Proteomes" id="UP000501690"/>
    </source>
</evidence>
<feature type="transmembrane region" description="Helical" evidence="16">
    <location>
        <begin position="782"/>
        <end position="803"/>
    </location>
</feature>
<dbReference type="EMBL" id="CP039346">
    <property type="protein sequence ID" value="QCD84587.1"/>
    <property type="molecule type" value="Genomic_DNA"/>
</dbReference>
<keyword evidence="7" id="KW-0677">Repeat</keyword>
<gene>
    <name evidence="17" type="ORF">DEO72_LG2g4942</name>
</gene>
<evidence type="ECO:0000256" key="9">
    <source>
        <dbReference type="ARBA" id="ARBA00022946"/>
    </source>
</evidence>
<dbReference type="InterPro" id="IPR046960">
    <property type="entry name" value="PPR_At4g14850-like_plant"/>
</dbReference>
<dbReference type="InterPro" id="IPR046848">
    <property type="entry name" value="E_motif"/>
</dbReference>
<feature type="transmembrane region" description="Helical" evidence="16">
    <location>
        <begin position="844"/>
        <end position="869"/>
    </location>
</feature>
<feature type="repeat" description="PPR" evidence="14">
    <location>
        <begin position="261"/>
        <end position="291"/>
    </location>
</feature>
<evidence type="ECO:0000256" key="15">
    <source>
        <dbReference type="SAM" id="MobiDB-lite"/>
    </source>
</evidence>
<evidence type="ECO:0000256" key="16">
    <source>
        <dbReference type="SAM" id="Phobius"/>
    </source>
</evidence>
<dbReference type="GO" id="GO:0000139">
    <property type="term" value="C:Golgi membrane"/>
    <property type="evidence" value="ECO:0007669"/>
    <property type="project" value="UniProtKB-SubCell"/>
</dbReference>
<evidence type="ECO:0000256" key="7">
    <source>
        <dbReference type="ARBA" id="ARBA00022737"/>
    </source>
</evidence>
<comment type="subcellular location">
    <subcellularLocation>
        <location evidence="2">Endosome membrane</location>
        <topology evidence="2">Multi-pass membrane protein</topology>
    </subcellularLocation>
    <subcellularLocation>
        <location evidence="3">Golgi apparatus membrane</location>
        <topology evidence="3">Multi-pass membrane protein</topology>
    </subcellularLocation>
    <subcellularLocation>
        <location evidence="1">Mitochondrion</location>
    </subcellularLocation>
</comment>
<dbReference type="FunFam" id="1.25.40.10:FF:000711">
    <property type="entry name" value="Tetratricopeptide repeat (TPR)-like superfamily protein"/>
    <property type="match status" value="1"/>
</dbReference>
<keyword evidence="11" id="KW-0333">Golgi apparatus</keyword>
<dbReference type="InterPro" id="IPR002885">
    <property type="entry name" value="PPR_rpt"/>
</dbReference>
<dbReference type="GO" id="GO:0008270">
    <property type="term" value="F:zinc ion binding"/>
    <property type="evidence" value="ECO:0007669"/>
    <property type="project" value="InterPro"/>
</dbReference>
<proteinExistence type="inferred from homology"/>
<dbReference type="Proteomes" id="UP000501690">
    <property type="component" value="Linkage Group LG2"/>
</dbReference>
<keyword evidence="17" id="KW-0255">Endonuclease</keyword>
<dbReference type="GO" id="GO:0010008">
    <property type="term" value="C:endosome membrane"/>
    <property type="evidence" value="ECO:0007669"/>
    <property type="project" value="UniProtKB-SubCell"/>
</dbReference>
<keyword evidence="9" id="KW-0809">Transit peptide</keyword>
<feature type="region of interest" description="Disordered" evidence="15">
    <location>
        <begin position="1"/>
        <end position="43"/>
    </location>
</feature>
<dbReference type="GO" id="GO:0003723">
    <property type="term" value="F:RNA binding"/>
    <property type="evidence" value="ECO:0007669"/>
    <property type="project" value="InterPro"/>
</dbReference>
<dbReference type="Pfam" id="PF13041">
    <property type="entry name" value="PPR_2"/>
    <property type="match status" value="3"/>
</dbReference>
<evidence type="ECO:0000256" key="13">
    <source>
        <dbReference type="ARBA" id="ARBA00023136"/>
    </source>
</evidence>
<dbReference type="GO" id="GO:0005739">
    <property type="term" value="C:mitochondrion"/>
    <property type="evidence" value="ECO:0007669"/>
    <property type="project" value="UniProtKB-SubCell"/>
</dbReference>
<dbReference type="FunFam" id="1.25.40.10:FF:000227">
    <property type="entry name" value="Pentatricopeptide repeat-containing protein At3g13880"/>
    <property type="match status" value="1"/>
</dbReference>
<accession>A0A4D6L7T1</accession>
<sequence>MAKSSFSFRLSVSRRRIKKTTAPPPRRSPPQPPYAAGITTSPDGAANNRLVAGAGAGTLTKVKKKTGSARLWMRFDWSGGSELVGWEKNTIIHHAAIPARDLRILGPVFSHSSNILVGICVWVFGEIKGYSGQRDSVHWRIVSLMEGETGDGEGRRRQHHHHHKCIKRHLGSCRTLWQSAVPATLSDSDISSRVIDDRNILRRSLNNSKFGLHVLDLIQCGSLKPDRSLYNTLLKRCTQLGKLKEGKLVHFHILNSEFKNDLVIQNSVLFMYARCGSLEDARRVFDEMPCRDMVTWTSMITGYAQNESANDALVLFPEMLRDGAKPNEFTLSSLVKCCGFIASYGYGKQIHACCLKFGCNSNVFVGSSLVDMYARCGYLGEARLVFDELGCKNEVSWNALITGYARKGEGEEALAMFVRMQREGYMPTEFTYSALLGSCSSMGCLEQGKWLHAHLMKSGRKLVGYVGNTLLHMYAKSGSIWDAEKVFGKLVKVDVVSCNSMLIGYAQHGLGKEAVQHFEEMIRFGIVPNDITFLSVLTACSRARLLDEGKHYFGLMKKYNIEPEVSHYATIVDLLGRAGLLDQAKSFIEEMPIEPTVAIWGALLGACKMHKNTKMGAYAAQRVFELDPSYPGTHTLLANIYASAGRWEDVAKVRKIMKDSGLKKEPACSWVEIENSVHVFVANDLAHPQKDKIHKLWEELNQKIKEIGYVPDTSHVLLFVDQQEKELNLQYHSEKLALAFALLNTPPGSTIRIMKNIRERDVSEESGWKLVHGDVFRPPRNLVILSAVVGTGAQLALLFPLLLVRRGAIVTTFIVYHALTSFISGYVSGGMYSRNGGKSWIKSMILTASLFPFLCFGIGLILNTIAIFYGSLAAIPFGTIVIVFVILAFISFPLALLGTIVGRNWSGVLNNPCRVFLIPFLKRSGTSHPLWFL</sequence>
<feature type="repeat" description="PPR" evidence="14">
    <location>
        <begin position="393"/>
        <end position="427"/>
    </location>
</feature>
<dbReference type="InterPro" id="IPR004240">
    <property type="entry name" value="EMP70"/>
</dbReference>
<dbReference type="PANTHER" id="PTHR47926">
    <property type="entry name" value="PENTATRICOPEPTIDE REPEAT-CONTAINING PROTEIN"/>
    <property type="match status" value="1"/>
</dbReference>
<evidence type="ECO:0000256" key="4">
    <source>
        <dbReference type="ARBA" id="ARBA00005227"/>
    </source>
</evidence>
<keyword evidence="10 16" id="KW-1133">Transmembrane helix</keyword>
<keyword evidence="5 16" id="KW-0812">Transmembrane</keyword>
<evidence type="ECO:0000256" key="10">
    <source>
        <dbReference type="ARBA" id="ARBA00022989"/>
    </source>
</evidence>
<evidence type="ECO:0000256" key="2">
    <source>
        <dbReference type="ARBA" id="ARBA00004337"/>
    </source>
</evidence>
<feature type="repeat" description="PPR" evidence="14">
    <location>
        <begin position="529"/>
        <end position="563"/>
    </location>
</feature>
<dbReference type="AlphaFoldDB" id="A0A4D6L7T1"/>
<evidence type="ECO:0000256" key="3">
    <source>
        <dbReference type="ARBA" id="ARBA00004653"/>
    </source>
</evidence>
<feature type="compositionally biased region" description="Pro residues" evidence="15">
    <location>
        <begin position="22"/>
        <end position="33"/>
    </location>
</feature>
<reference evidence="17 18" key="1">
    <citation type="submission" date="2019-04" db="EMBL/GenBank/DDBJ databases">
        <title>An improved genome assembly and genetic linkage map for asparagus bean, Vigna unguiculata ssp. sesquipedialis.</title>
        <authorList>
            <person name="Xia Q."/>
            <person name="Zhang R."/>
            <person name="Dong Y."/>
        </authorList>
    </citation>
    <scope>NUCLEOTIDE SEQUENCE [LARGE SCALE GENOMIC DNA]</scope>
    <source>
        <tissue evidence="17">Leaf</tissue>
    </source>
</reference>
<keyword evidence="13 16" id="KW-0472">Membrane</keyword>
<evidence type="ECO:0000256" key="11">
    <source>
        <dbReference type="ARBA" id="ARBA00023034"/>
    </source>
</evidence>
<feature type="repeat" description="PPR" evidence="14">
    <location>
        <begin position="292"/>
        <end position="326"/>
    </location>
</feature>
<evidence type="ECO:0000256" key="12">
    <source>
        <dbReference type="ARBA" id="ARBA00023128"/>
    </source>
</evidence>
<dbReference type="Pfam" id="PF02990">
    <property type="entry name" value="EMP70"/>
    <property type="match status" value="1"/>
</dbReference>
<dbReference type="Pfam" id="PF01535">
    <property type="entry name" value="PPR"/>
    <property type="match status" value="4"/>
</dbReference>
<keyword evidence="17" id="KW-0378">Hydrolase</keyword>
<feature type="transmembrane region" description="Helical" evidence="16">
    <location>
        <begin position="875"/>
        <end position="897"/>
    </location>
</feature>
<evidence type="ECO:0000313" key="17">
    <source>
        <dbReference type="EMBL" id="QCD84587.1"/>
    </source>
</evidence>
<evidence type="ECO:0000256" key="14">
    <source>
        <dbReference type="PROSITE-ProRule" id="PRU00708"/>
    </source>
</evidence>
<dbReference type="GO" id="GO:0009451">
    <property type="term" value="P:RNA modification"/>
    <property type="evidence" value="ECO:0007669"/>
    <property type="project" value="InterPro"/>
</dbReference>